<reference evidence="4" key="1">
    <citation type="submission" date="2019-11" db="EMBL/GenBank/DDBJ databases">
        <authorList>
            <person name="Feng L."/>
        </authorList>
    </citation>
    <scope>NUCLEOTIDE SEQUENCE</scope>
    <source>
        <strain evidence="4">ChathewayiLFYP18</strain>
    </source>
</reference>
<protein>
    <submittedName>
        <fullName evidence="4">Pyrimidine-specific ribonucleoside hydrolase RihB</fullName>
        <ecNumber evidence="4">3.2.2.8</ecNumber>
    </submittedName>
</protein>
<dbReference type="PANTHER" id="PTHR12304:SF4">
    <property type="entry name" value="URIDINE NUCLEOSIDASE"/>
    <property type="match status" value="1"/>
</dbReference>
<name>A0A6N3GP01_9FIRM</name>
<dbReference type="InterPro" id="IPR015910">
    <property type="entry name" value="I/U_nuclsd_hydro_CS"/>
</dbReference>
<dbReference type="SUPFAM" id="SSF53590">
    <property type="entry name" value="Nucleoside hydrolase"/>
    <property type="match status" value="1"/>
</dbReference>
<keyword evidence="2 4" id="KW-0326">Glycosidase</keyword>
<evidence type="ECO:0000256" key="2">
    <source>
        <dbReference type="ARBA" id="ARBA00023295"/>
    </source>
</evidence>
<accession>A0A6N3GP01</accession>
<dbReference type="Gene3D" id="3.90.245.10">
    <property type="entry name" value="Ribonucleoside hydrolase-like"/>
    <property type="match status" value="1"/>
</dbReference>
<dbReference type="GO" id="GO:0008477">
    <property type="term" value="F:purine nucleosidase activity"/>
    <property type="evidence" value="ECO:0007669"/>
    <property type="project" value="TreeGrafter"/>
</dbReference>
<dbReference type="AlphaFoldDB" id="A0A6N3GP01"/>
<dbReference type="InterPro" id="IPR023186">
    <property type="entry name" value="IUNH"/>
</dbReference>
<dbReference type="InterPro" id="IPR036452">
    <property type="entry name" value="Ribo_hydro-like"/>
</dbReference>
<gene>
    <name evidence="4" type="primary">rihB</name>
    <name evidence="4" type="ORF">CHLFYP18_01955</name>
</gene>
<dbReference type="GO" id="GO:0006152">
    <property type="term" value="P:purine nucleoside catabolic process"/>
    <property type="evidence" value="ECO:0007669"/>
    <property type="project" value="TreeGrafter"/>
</dbReference>
<organism evidence="4">
    <name type="scientific">Hungatella hathewayi</name>
    <dbReference type="NCBI Taxonomy" id="154046"/>
    <lineage>
        <taxon>Bacteria</taxon>
        <taxon>Bacillati</taxon>
        <taxon>Bacillota</taxon>
        <taxon>Clostridia</taxon>
        <taxon>Lachnospirales</taxon>
        <taxon>Lachnospiraceae</taxon>
        <taxon>Hungatella</taxon>
    </lineage>
</organism>
<keyword evidence="1 4" id="KW-0378">Hydrolase</keyword>
<dbReference type="GO" id="GO:0045437">
    <property type="term" value="F:uridine nucleosidase activity"/>
    <property type="evidence" value="ECO:0007669"/>
    <property type="project" value="UniProtKB-ARBA"/>
</dbReference>
<dbReference type="PANTHER" id="PTHR12304">
    <property type="entry name" value="INOSINE-URIDINE PREFERRING NUCLEOSIDE HYDROLASE"/>
    <property type="match status" value="1"/>
</dbReference>
<dbReference type="GO" id="GO:0005829">
    <property type="term" value="C:cytosol"/>
    <property type="evidence" value="ECO:0007669"/>
    <property type="project" value="TreeGrafter"/>
</dbReference>
<evidence type="ECO:0000259" key="3">
    <source>
        <dbReference type="Pfam" id="PF01156"/>
    </source>
</evidence>
<dbReference type="EC" id="3.2.2.8" evidence="4"/>
<feature type="domain" description="Inosine/uridine-preferring nucleoside hydrolase" evidence="3">
    <location>
        <begin position="44"/>
        <end position="344"/>
    </location>
</feature>
<dbReference type="EMBL" id="CACRUH010000065">
    <property type="protein sequence ID" value="VYU66244.1"/>
    <property type="molecule type" value="Genomic_DNA"/>
</dbReference>
<dbReference type="Pfam" id="PF01156">
    <property type="entry name" value="IU_nuc_hydro"/>
    <property type="match status" value="1"/>
</dbReference>
<dbReference type="PROSITE" id="PS01247">
    <property type="entry name" value="IUNH"/>
    <property type="match status" value="1"/>
</dbReference>
<proteinExistence type="predicted"/>
<evidence type="ECO:0000256" key="1">
    <source>
        <dbReference type="ARBA" id="ARBA00022801"/>
    </source>
</evidence>
<dbReference type="InterPro" id="IPR001910">
    <property type="entry name" value="Inosine/uridine_hydrolase_dom"/>
</dbReference>
<evidence type="ECO:0000313" key="4">
    <source>
        <dbReference type="EMBL" id="VYU66244.1"/>
    </source>
</evidence>
<sequence length="363" mass="40266">MVLILLFIIRNFNNRFSGSNDLSYVSAVDYNEEKEKERYNMRKLIIDTDTGSDDAVALMLALLEESVEVLGITTVCGNVPQMLATKNALMTVELCSKEVPVYPGADRPLFRDLVTAVRVHGDDGMGDCDLIHPTRAAEKKHAVNYILDTVRQYPGEIEIVTLGPLTNVALAILQDREAMKGVKHIYTMGTSGFGPGNTTPVACFNVYVDADSFRVLLGAGIPLTIIGFDQCIGESALHKEDLEKLASLNRLGRFAADCNRTLLQYNLQRTGEYMVDLPDAVAMAVALWDDIALERVSVHAYCCTADEVTYGQVIFYDRYDFLSVQHEVPPDNAEVVRKVDAALYKRRLLQALEGRQLSSCVQQ</sequence>